<dbReference type="PANTHER" id="PTHR45871:SF1">
    <property type="entry name" value="PHOSPHATIDYLINOSITOL N-ACETYLGLUCOSAMINYLTRANSFERASE SUBUNIT A"/>
    <property type="match status" value="1"/>
</dbReference>
<dbReference type="PANTHER" id="PTHR45871">
    <property type="entry name" value="N-ACETYLGLUCOSAMINYL-PHOSPHATIDYLINOSITOL BIOSYNTHETIC PROTEIN"/>
    <property type="match status" value="1"/>
</dbReference>
<dbReference type="KEGG" id="hbq:QI031_19995"/>
<organism evidence="3 4">
    <name type="scientific">Halotia branconii CENA392</name>
    <dbReference type="NCBI Taxonomy" id="1539056"/>
    <lineage>
        <taxon>Bacteria</taxon>
        <taxon>Bacillati</taxon>
        <taxon>Cyanobacteriota</taxon>
        <taxon>Cyanophyceae</taxon>
        <taxon>Nostocales</taxon>
        <taxon>Nodulariaceae</taxon>
        <taxon>Halotia</taxon>
    </lineage>
</organism>
<sequence length="388" mass="43921">MNNDDKTINLWFPNLFDFKGGIQVYLLDVLKVIVENLPEFKIQVYNKLDQGKKIENFCSYNNILFHFHGNVPNVLRTLIFTLSLLTSSLKKRPTLIVCGHINFAPVAYWVYRLTGTPYWIVVHGTDAWGIKDQIKQKALKTASKVISVSNYTRDRLLKEQKLDPNQISLLPVTFDASRFEIAPKPKLLLERYGLTLDQPTILTVARLSRSDGYKGYDQVIKALPQIRQQIPNVHYLIVGKGDDRPRIEQLIQSLNLQDYVTLAGFIPDHELVAHYNLCDVFAMPSKGEGFGIVYLEALACGKPTLGGNQDGAIDALCHGQLGALIDPDNIDVLAQTLIQILQGTYPNQIIYQPELLRQKVINIFGFAQFQQTLIELLKQQLTLTESLK</sequence>
<evidence type="ECO:0000259" key="2">
    <source>
        <dbReference type="Pfam" id="PF13439"/>
    </source>
</evidence>
<dbReference type="GO" id="GO:0016757">
    <property type="term" value="F:glycosyltransferase activity"/>
    <property type="evidence" value="ECO:0007669"/>
    <property type="project" value="UniProtKB-KW"/>
</dbReference>
<proteinExistence type="predicted"/>
<protein>
    <submittedName>
        <fullName evidence="3">Glycosyltransferase</fullName>
        <ecNumber evidence="3">2.4.-.-</ecNumber>
    </submittedName>
</protein>
<dbReference type="RefSeq" id="WP_281481401.1">
    <property type="nucleotide sequence ID" value="NZ_CP124543.1"/>
</dbReference>
<keyword evidence="3" id="KW-0328">Glycosyltransferase</keyword>
<keyword evidence="4" id="KW-1185">Reference proteome</keyword>
<dbReference type="AlphaFoldDB" id="A0AAJ6P7X0"/>
<reference evidence="3 4" key="1">
    <citation type="journal article" date="2023" name="Limnol Oceanogr Lett">
        <title>Environmental adaptations by the intertidal Antarctic cyanobacterium Halotia branconii CENA392 as revealed using long-read genome sequencing.</title>
        <authorList>
            <person name="Dextro R.B."/>
            <person name="Delbaje E."/>
            <person name="Freitas P.N.N."/>
            <person name="Geraldes V."/>
            <person name="Pinto E."/>
            <person name="Long P.F."/>
            <person name="Fiore M.F."/>
        </authorList>
    </citation>
    <scope>NUCLEOTIDE SEQUENCE [LARGE SCALE GENOMIC DNA]</scope>
    <source>
        <strain evidence="3 4">CENA392</strain>
    </source>
</reference>
<evidence type="ECO:0000313" key="4">
    <source>
        <dbReference type="Proteomes" id="UP001223520"/>
    </source>
</evidence>
<feature type="domain" description="Glycosyl transferase family 1" evidence="1">
    <location>
        <begin position="194"/>
        <end position="343"/>
    </location>
</feature>
<dbReference type="SUPFAM" id="SSF53756">
    <property type="entry name" value="UDP-Glycosyltransferase/glycogen phosphorylase"/>
    <property type="match status" value="1"/>
</dbReference>
<feature type="domain" description="Glycosyltransferase subfamily 4-like N-terminal" evidence="2">
    <location>
        <begin position="66"/>
        <end position="176"/>
    </location>
</feature>
<dbReference type="EC" id="2.4.-.-" evidence="3"/>
<dbReference type="Pfam" id="PF13439">
    <property type="entry name" value="Glyco_transf_4"/>
    <property type="match status" value="1"/>
</dbReference>
<dbReference type="Proteomes" id="UP001223520">
    <property type="component" value="Chromosome"/>
</dbReference>
<accession>A0AAJ6P7X0</accession>
<evidence type="ECO:0000313" key="3">
    <source>
        <dbReference type="EMBL" id="WGV24071.1"/>
    </source>
</evidence>
<keyword evidence="3" id="KW-0808">Transferase</keyword>
<dbReference type="Gene3D" id="3.40.50.2000">
    <property type="entry name" value="Glycogen Phosphorylase B"/>
    <property type="match status" value="2"/>
</dbReference>
<dbReference type="Pfam" id="PF00534">
    <property type="entry name" value="Glycos_transf_1"/>
    <property type="match status" value="1"/>
</dbReference>
<dbReference type="InterPro" id="IPR001296">
    <property type="entry name" value="Glyco_trans_1"/>
</dbReference>
<evidence type="ECO:0000259" key="1">
    <source>
        <dbReference type="Pfam" id="PF00534"/>
    </source>
</evidence>
<dbReference type="InterPro" id="IPR028098">
    <property type="entry name" value="Glyco_trans_4-like_N"/>
</dbReference>
<gene>
    <name evidence="3" type="ORF">QI031_19995</name>
</gene>
<name>A0AAJ6P7X0_9CYAN</name>
<dbReference type="EMBL" id="CP124543">
    <property type="protein sequence ID" value="WGV24071.1"/>
    <property type="molecule type" value="Genomic_DNA"/>
</dbReference>